<organism evidence="2 3">
    <name type="scientific">Pirellula staleyi (strain ATCC 27377 / DSM 6068 / ICPB 4128)</name>
    <name type="common">Pirella staleyi</name>
    <dbReference type="NCBI Taxonomy" id="530564"/>
    <lineage>
        <taxon>Bacteria</taxon>
        <taxon>Pseudomonadati</taxon>
        <taxon>Planctomycetota</taxon>
        <taxon>Planctomycetia</taxon>
        <taxon>Pirellulales</taxon>
        <taxon>Pirellulaceae</taxon>
        <taxon>Pirellula</taxon>
    </lineage>
</organism>
<sequence length="340" mass="37210" precursor="true">MSFLRLLSSICALVALALVANAASAADNPQKILARQELVPIVPNVWGTSDELKLQEIASELPKLKEPLLVLQRDLQQRMEANSLVWGQQGITIKAMESSLAKLSPSDPGRQPLLVQIAQARSQTIEPEKLAGQFAVQQRLIELIEVRNAISIAILESDRLLAAMMARYADLEKDEAVTAALRAIDKGARLGPARSLENHRRRLAEYEKLVFTTSVPVYLQSGRLRVSAIAGDRLPVTFTFQNNSAGESTMITSSVAESLDVVIDRKVAPLKVEVAPKRVAMVRETTISYLRLGRFTTSGVRVLVLPPECEDLGCTLARGTLSGHSVKVDLPQFRMVIDGE</sequence>
<dbReference type="eggNOG" id="ENOG502ZDBJ">
    <property type="taxonomic scope" value="Bacteria"/>
</dbReference>
<evidence type="ECO:0000313" key="3">
    <source>
        <dbReference type="Proteomes" id="UP000001887"/>
    </source>
</evidence>
<reference evidence="2 3" key="1">
    <citation type="journal article" date="2009" name="Stand. Genomic Sci.">
        <title>Complete genome sequence of Pirellula staleyi type strain (ATCC 27377).</title>
        <authorList>
            <person name="Clum A."/>
            <person name="Tindall B.J."/>
            <person name="Sikorski J."/>
            <person name="Ivanova N."/>
            <person name="Mavrommatis K."/>
            <person name="Lucas S."/>
            <person name="Glavina del Rio T."/>
            <person name="Nolan M."/>
            <person name="Chen F."/>
            <person name="Tice H."/>
            <person name="Pitluck S."/>
            <person name="Cheng J.F."/>
            <person name="Chertkov O."/>
            <person name="Brettin T."/>
            <person name="Han C."/>
            <person name="Detter J.C."/>
            <person name="Kuske C."/>
            <person name="Bruce D."/>
            <person name="Goodwin L."/>
            <person name="Ovchinikova G."/>
            <person name="Pati A."/>
            <person name="Mikhailova N."/>
            <person name="Chen A."/>
            <person name="Palaniappan K."/>
            <person name="Land M."/>
            <person name="Hauser L."/>
            <person name="Chang Y.J."/>
            <person name="Jeffries C.D."/>
            <person name="Chain P."/>
            <person name="Rohde M."/>
            <person name="Goker M."/>
            <person name="Bristow J."/>
            <person name="Eisen J.A."/>
            <person name="Markowitz V."/>
            <person name="Hugenholtz P."/>
            <person name="Kyrpides N.C."/>
            <person name="Klenk H.P."/>
            <person name="Lapidus A."/>
        </authorList>
    </citation>
    <scope>NUCLEOTIDE SEQUENCE [LARGE SCALE GENOMIC DNA]</scope>
    <source>
        <strain evidence="3">ATCC 27377 / DSM 6068 / ICPB 4128</strain>
    </source>
</reference>
<dbReference type="AlphaFoldDB" id="D2R0W0"/>
<dbReference type="EMBL" id="CP001848">
    <property type="protein sequence ID" value="ADB16708.1"/>
    <property type="molecule type" value="Genomic_DNA"/>
</dbReference>
<name>D2R0W0_PIRSD</name>
<feature type="signal peptide" evidence="1">
    <location>
        <begin position="1"/>
        <end position="25"/>
    </location>
</feature>
<protein>
    <submittedName>
        <fullName evidence="2">Uncharacterized protein</fullName>
    </submittedName>
</protein>
<accession>D2R0W0</accession>
<dbReference type="KEGG" id="psl:Psta_2034"/>
<keyword evidence="1" id="KW-0732">Signal</keyword>
<keyword evidence="3" id="KW-1185">Reference proteome</keyword>
<proteinExistence type="predicted"/>
<feature type="chain" id="PRO_5003034490" evidence="1">
    <location>
        <begin position="26"/>
        <end position="340"/>
    </location>
</feature>
<dbReference type="Proteomes" id="UP000001887">
    <property type="component" value="Chromosome"/>
</dbReference>
<dbReference type="HOGENOM" id="CLU_816006_0_0_0"/>
<gene>
    <name evidence="2" type="ordered locus">Psta_2034</name>
</gene>
<evidence type="ECO:0000256" key="1">
    <source>
        <dbReference type="SAM" id="SignalP"/>
    </source>
</evidence>
<evidence type="ECO:0000313" key="2">
    <source>
        <dbReference type="EMBL" id="ADB16708.1"/>
    </source>
</evidence>